<dbReference type="PANTHER" id="PTHR30136">
    <property type="entry name" value="HELIX-TURN-HELIX TRANSCRIPTIONAL REGULATOR, ICLR FAMILY"/>
    <property type="match status" value="1"/>
</dbReference>
<dbReference type="Pfam" id="PF01614">
    <property type="entry name" value="IclR_C"/>
    <property type="match status" value="1"/>
</dbReference>
<dbReference type="STRING" id="1888892.BFL28_15460"/>
<keyword evidence="6" id="KW-1185">Reference proteome</keyword>
<dbReference type="Proteomes" id="UP000094487">
    <property type="component" value="Unassembled WGS sequence"/>
</dbReference>
<dbReference type="Pfam" id="PF09339">
    <property type="entry name" value="HTH_IclR"/>
    <property type="match status" value="1"/>
</dbReference>
<evidence type="ECO:0000256" key="1">
    <source>
        <dbReference type="ARBA" id="ARBA00023015"/>
    </source>
</evidence>
<organism evidence="5 6">
    <name type="scientific">Sphingomonas turrisvirgatae</name>
    <dbReference type="NCBI Taxonomy" id="1888892"/>
    <lineage>
        <taxon>Bacteria</taxon>
        <taxon>Pseudomonadati</taxon>
        <taxon>Pseudomonadota</taxon>
        <taxon>Alphaproteobacteria</taxon>
        <taxon>Sphingomonadales</taxon>
        <taxon>Sphingomonadaceae</taxon>
        <taxon>Sphingomonas</taxon>
    </lineage>
</organism>
<evidence type="ECO:0000313" key="5">
    <source>
        <dbReference type="EMBL" id="ODP38122.1"/>
    </source>
</evidence>
<dbReference type="InterPro" id="IPR050707">
    <property type="entry name" value="HTH_MetabolicPath_Reg"/>
</dbReference>
<dbReference type="GO" id="GO:0003700">
    <property type="term" value="F:DNA-binding transcription factor activity"/>
    <property type="evidence" value="ECO:0007669"/>
    <property type="project" value="TreeGrafter"/>
</dbReference>
<evidence type="ECO:0000256" key="3">
    <source>
        <dbReference type="ARBA" id="ARBA00023163"/>
    </source>
</evidence>
<keyword evidence="3" id="KW-0804">Transcription</keyword>
<comment type="caution">
    <text evidence="5">The sequence shown here is derived from an EMBL/GenBank/DDBJ whole genome shotgun (WGS) entry which is preliminary data.</text>
</comment>
<evidence type="ECO:0000256" key="2">
    <source>
        <dbReference type="ARBA" id="ARBA00023125"/>
    </source>
</evidence>
<protein>
    <submittedName>
        <fullName evidence="5">IclR family transcriptional regulator</fullName>
    </submittedName>
</protein>
<dbReference type="GO" id="GO:0003677">
    <property type="term" value="F:DNA binding"/>
    <property type="evidence" value="ECO:0007669"/>
    <property type="project" value="UniProtKB-KW"/>
</dbReference>
<dbReference type="InterPro" id="IPR029016">
    <property type="entry name" value="GAF-like_dom_sf"/>
</dbReference>
<dbReference type="GO" id="GO:0045892">
    <property type="term" value="P:negative regulation of DNA-templated transcription"/>
    <property type="evidence" value="ECO:0007669"/>
    <property type="project" value="TreeGrafter"/>
</dbReference>
<keyword evidence="1" id="KW-0805">Transcription regulation</keyword>
<gene>
    <name evidence="5" type="ORF">BFL28_15460</name>
</gene>
<dbReference type="SMART" id="SM00346">
    <property type="entry name" value="HTH_ICLR"/>
    <property type="match status" value="1"/>
</dbReference>
<dbReference type="InterPro" id="IPR014757">
    <property type="entry name" value="Tscrpt_reg_IclR_C"/>
</dbReference>
<dbReference type="InterPro" id="IPR005471">
    <property type="entry name" value="Tscrpt_reg_IclR_N"/>
</dbReference>
<dbReference type="InterPro" id="IPR036390">
    <property type="entry name" value="WH_DNA-bd_sf"/>
</dbReference>
<sequence>MLDAVIADGGRGNVAELARQAGIPLATAHRQVTTLVAEGYLLPSGKGRHVAGARLLGMLHRLDEKQIVANLAAPLLHELAARVRSVVQFGTFENDMVTYRIKTGRGANALFTRIGMQLEAYCSGMGKVLLAHLPDAERDIYLAGGPFVPLTKRTIVDPGLLRAELEAVRVQGFAVDDEEIVPGLRCMAVPLRRADGRVLAAISVSQAMSWRHRVPDALLLELLTQVVQAIECQSLAPGSAWPTAGVVQSASRL</sequence>
<name>A0A1E3LWG7_9SPHN</name>
<proteinExistence type="predicted"/>
<reference evidence="5 6" key="1">
    <citation type="submission" date="2016-08" db="EMBL/GenBank/DDBJ databases">
        <title>Draft genome of the agarase producing Sphingomonas sp. MCT13.</title>
        <authorList>
            <person name="D'Andrea M.M."/>
            <person name="Rossolini G.M."/>
            <person name="Thaller M.C."/>
        </authorList>
    </citation>
    <scope>NUCLEOTIDE SEQUENCE [LARGE SCALE GENOMIC DNA]</scope>
    <source>
        <strain evidence="5 6">MCT13</strain>
    </source>
</reference>
<dbReference type="PANTHER" id="PTHR30136:SF35">
    <property type="entry name" value="HTH-TYPE TRANSCRIPTIONAL REGULATOR RV1719"/>
    <property type="match status" value="1"/>
</dbReference>
<dbReference type="SUPFAM" id="SSF46785">
    <property type="entry name" value="Winged helix' DNA-binding domain"/>
    <property type="match status" value="1"/>
</dbReference>
<accession>A0A1E3LWG7</accession>
<dbReference type="Gene3D" id="1.10.10.10">
    <property type="entry name" value="Winged helix-like DNA-binding domain superfamily/Winged helix DNA-binding domain"/>
    <property type="match status" value="1"/>
</dbReference>
<feature type="domain" description="IclR-ED" evidence="4">
    <location>
        <begin position="54"/>
        <end position="239"/>
    </location>
</feature>
<dbReference type="Gene3D" id="3.30.450.40">
    <property type="match status" value="1"/>
</dbReference>
<keyword evidence="2" id="KW-0238">DNA-binding</keyword>
<evidence type="ECO:0000259" key="4">
    <source>
        <dbReference type="PROSITE" id="PS51078"/>
    </source>
</evidence>
<dbReference type="EMBL" id="MDDS01000019">
    <property type="protein sequence ID" value="ODP38122.1"/>
    <property type="molecule type" value="Genomic_DNA"/>
</dbReference>
<dbReference type="PROSITE" id="PS51078">
    <property type="entry name" value="ICLR_ED"/>
    <property type="match status" value="1"/>
</dbReference>
<dbReference type="SUPFAM" id="SSF55781">
    <property type="entry name" value="GAF domain-like"/>
    <property type="match status" value="1"/>
</dbReference>
<dbReference type="AlphaFoldDB" id="A0A1E3LWG7"/>
<dbReference type="InterPro" id="IPR036388">
    <property type="entry name" value="WH-like_DNA-bd_sf"/>
</dbReference>
<evidence type="ECO:0000313" key="6">
    <source>
        <dbReference type="Proteomes" id="UP000094487"/>
    </source>
</evidence>